<organism evidence="1 2">
    <name type="scientific">Hibiscus sabdariffa</name>
    <name type="common">roselle</name>
    <dbReference type="NCBI Taxonomy" id="183260"/>
    <lineage>
        <taxon>Eukaryota</taxon>
        <taxon>Viridiplantae</taxon>
        <taxon>Streptophyta</taxon>
        <taxon>Embryophyta</taxon>
        <taxon>Tracheophyta</taxon>
        <taxon>Spermatophyta</taxon>
        <taxon>Magnoliopsida</taxon>
        <taxon>eudicotyledons</taxon>
        <taxon>Gunneridae</taxon>
        <taxon>Pentapetalae</taxon>
        <taxon>rosids</taxon>
        <taxon>malvids</taxon>
        <taxon>Malvales</taxon>
        <taxon>Malvaceae</taxon>
        <taxon>Malvoideae</taxon>
        <taxon>Hibiscus</taxon>
    </lineage>
</organism>
<dbReference type="EMBL" id="JBBPBM010000022">
    <property type="protein sequence ID" value="KAK8547619.1"/>
    <property type="molecule type" value="Genomic_DNA"/>
</dbReference>
<keyword evidence="2" id="KW-1185">Reference proteome</keyword>
<name>A0ABR2DVE9_9ROSI</name>
<proteinExistence type="predicted"/>
<gene>
    <name evidence="1" type="ORF">V6N12_031753</name>
</gene>
<accession>A0ABR2DVE9</accession>
<evidence type="ECO:0000313" key="1">
    <source>
        <dbReference type="EMBL" id="KAK8547619.1"/>
    </source>
</evidence>
<dbReference type="PANTHER" id="PTHR47759:SF2">
    <property type="entry name" value="TRIGLYCERIDE LIPASE"/>
    <property type="match status" value="1"/>
</dbReference>
<protein>
    <submittedName>
        <fullName evidence="1">Uncharacterized protein</fullName>
    </submittedName>
</protein>
<dbReference type="PANTHER" id="PTHR47759">
    <property type="entry name" value="OS04G0509100 PROTEIN"/>
    <property type="match status" value="1"/>
</dbReference>
<sequence>MYGKSEGGNDNIGETYSSNSLGERELNGVVGSIVGNKNVVGEQKNFTDVVGTPIEVNEDERRIVNGKGVDHKNISAMGFNTDVIGLVEAPFEDIRTSPNDPLSLEPAVSQNPDQNNIIDLGVVVANSGTIPSWAEKIDNLNLAQSETHEQENICISNTEEEISGDSDYSLPDFTKVMRAPKNKGSERYGLTVLFTEDRRRRNKRYIGGYEALENGYQGVAIGEFKPEVLVTEVMKGEWELIEQILQTEINVFQAFRDESALAAYGGFLLLLTSRECEIELLICCELEKERRRKIVFQLKREALLHNYFLNDIANYNDLYRFLLKPGGKLEVV</sequence>
<reference evidence="1 2" key="1">
    <citation type="journal article" date="2024" name="G3 (Bethesda)">
        <title>Genome assembly of Hibiscus sabdariffa L. provides insights into metabolisms of medicinal natural products.</title>
        <authorList>
            <person name="Kim T."/>
        </authorList>
    </citation>
    <scope>NUCLEOTIDE SEQUENCE [LARGE SCALE GENOMIC DNA]</scope>
    <source>
        <strain evidence="1">TK-2024</strain>
        <tissue evidence="1">Old leaves</tissue>
    </source>
</reference>
<dbReference type="Proteomes" id="UP001472677">
    <property type="component" value="Unassembled WGS sequence"/>
</dbReference>
<evidence type="ECO:0000313" key="2">
    <source>
        <dbReference type="Proteomes" id="UP001472677"/>
    </source>
</evidence>
<comment type="caution">
    <text evidence="1">The sequence shown here is derived from an EMBL/GenBank/DDBJ whole genome shotgun (WGS) entry which is preliminary data.</text>
</comment>